<dbReference type="AlphaFoldDB" id="A0A2N4U071"/>
<evidence type="ECO:0000313" key="1">
    <source>
        <dbReference type="EMBL" id="PLC48404.1"/>
    </source>
</evidence>
<keyword evidence="2" id="KW-1185">Reference proteome</keyword>
<reference evidence="1 2" key="1">
    <citation type="submission" date="2017-10" db="EMBL/GenBank/DDBJ databases">
        <title>Two draft genome sequences of Pusillimonas sp. strains isolated from a nitrate- and radionuclide-contaminated groundwater in Russia.</title>
        <authorList>
            <person name="Grouzdev D.S."/>
            <person name="Tourova T.P."/>
            <person name="Goeva M.A."/>
            <person name="Babich T.L."/>
            <person name="Sokolova D.S."/>
            <person name="Abdullin R."/>
            <person name="Poltaraus A.B."/>
            <person name="Toshchakov S.V."/>
            <person name="Nazina T.N."/>
        </authorList>
    </citation>
    <scope>NUCLEOTIDE SEQUENCE [LARGE SCALE GENOMIC DNA]</scope>
    <source>
        <strain evidence="1 2">JR1/69-3-13</strain>
    </source>
</reference>
<protein>
    <submittedName>
        <fullName evidence="1">Uncharacterized protein</fullName>
    </submittedName>
</protein>
<dbReference type="EMBL" id="PDNW01000021">
    <property type="protein sequence ID" value="PLC48404.1"/>
    <property type="molecule type" value="Genomic_DNA"/>
</dbReference>
<evidence type="ECO:0000313" key="2">
    <source>
        <dbReference type="Proteomes" id="UP000234190"/>
    </source>
</evidence>
<organism evidence="1 2">
    <name type="scientific">Pollutimonas subterranea</name>
    <dbReference type="NCBI Taxonomy" id="2045210"/>
    <lineage>
        <taxon>Bacteria</taxon>
        <taxon>Pseudomonadati</taxon>
        <taxon>Pseudomonadota</taxon>
        <taxon>Betaproteobacteria</taxon>
        <taxon>Burkholderiales</taxon>
        <taxon>Alcaligenaceae</taxon>
        <taxon>Pollutimonas</taxon>
    </lineage>
</organism>
<proteinExistence type="predicted"/>
<comment type="caution">
    <text evidence="1">The sequence shown here is derived from an EMBL/GenBank/DDBJ whole genome shotgun (WGS) entry which is preliminary data.</text>
</comment>
<gene>
    <name evidence="1" type="ORF">CR159_18560</name>
</gene>
<sequence length="154" mass="18068">MRIVASFEALQPVRLKIRTLLDLRDLPDSGTRVLGYQPQDLLDLLLRELGWLPRTWQIIQPGKALLLIAITLFKDDWRRDSKAFTDLAGRLCRIQLQQDPRTLRKALIQGAFAKPPWKFRAVQGRQSENSSRFTHGRHPIKMDITHFYFKPFYK</sequence>
<name>A0A2N4U071_9BURK</name>
<dbReference type="Proteomes" id="UP000234190">
    <property type="component" value="Unassembled WGS sequence"/>
</dbReference>
<accession>A0A2N4U071</accession>